<dbReference type="EMBL" id="CAEY01002026">
    <property type="status" value="NOT_ANNOTATED_CDS"/>
    <property type="molecule type" value="Genomic_DNA"/>
</dbReference>
<dbReference type="Proteomes" id="UP000015104">
    <property type="component" value="Unassembled WGS sequence"/>
</dbReference>
<dbReference type="EnsemblMetazoa" id="tetur09g04110.1">
    <property type="protein sequence ID" value="tetur09g04110.1"/>
    <property type="gene ID" value="tetur09g04110"/>
</dbReference>
<evidence type="ECO:0000313" key="1">
    <source>
        <dbReference type="EnsemblMetazoa" id="tetur09g04110.1"/>
    </source>
</evidence>
<reference evidence="2" key="1">
    <citation type="submission" date="2011-08" db="EMBL/GenBank/DDBJ databases">
        <authorList>
            <person name="Rombauts S."/>
        </authorList>
    </citation>
    <scope>NUCLEOTIDE SEQUENCE</scope>
    <source>
        <strain evidence="2">London</strain>
    </source>
</reference>
<reference evidence="1" key="2">
    <citation type="submission" date="2015-06" db="UniProtKB">
        <authorList>
            <consortium name="EnsemblMetazoa"/>
        </authorList>
    </citation>
    <scope>IDENTIFICATION</scope>
</reference>
<accession>T1KDT3</accession>
<name>T1KDT3_TETUR</name>
<dbReference type="HOGENOM" id="CLU_3415424_0_0_1"/>
<sequence length="27" mass="3036">MKSRALKDPARPILPPNDGFTLKINEI</sequence>
<proteinExistence type="predicted"/>
<keyword evidence="2" id="KW-1185">Reference proteome</keyword>
<organism evidence="1 2">
    <name type="scientific">Tetranychus urticae</name>
    <name type="common">Two-spotted spider mite</name>
    <dbReference type="NCBI Taxonomy" id="32264"/>
    <lineage>
        <taxon>Eukaryota</taxon>
        <taxon>Metazoa</taxon>
        <taxon>Ecdysozoa</taxon>
        <taxon>Arthropoda</taxon>
        <taxon>Chelicerata</taxon>
        <taxon>Arachnida</taxon>
        <taxon>Acari</taxon>
        <taxon>Acariformes</taxon>
        <taxon>Trombidiformes</taxon>
        <taxon>Prostigmata</taxon>
        <taxon>Eleutherengona</taxon>
        <taxon>Raphignathae</taxon>
        <taxon>Tetranychoidea</taxon>
        <taxon>Tetranychidae</taxon>
        <taxon>Tetranychus</taxon>
    </lineage>
</organism>
<evidence type="ECO:0000313" key="2">
    <source>
        <dbReference type="Proteomes" id="UP000015104"/>
    </source>
</evidence>
<protein>
    <submittedName>
        <fullName evidence="1">Uncharacterized protein</fullName>
    </submittedName>
</protein>
<dbReference type="AlphaFoldDB" id="T1KDT3"/>